<name>A0A427ADT7_ENSVE</name>
<dbReference type="PANTHER" id="PTHR47945">
    <property type="entry name" value="CYTOCHROME P450 84A1-RELATED"/>
    <property type="match status" value="1"/>
</dbReference>
<evidence type="ECO:0000256" key="1">
    <source>
        <dbReference type="SAM" id="MobiDB-lite"/>
    </source>
</evidence>
<dbReference type="PANTHER" id="PTHR47945:SF5">
    <property type="entry name" value="CYTOCHROME P450 84A1-RELATED"/>
    <property type="match status" value="1"/>
</dbReference>
<dbReference type="Proteomes" id="UP000287651">
    <property type="component" value="Unassembled WGS sequence"/>
</dbReference>
<feature type="region of interest" description="Disordered" evidence="1">
    <location>
        <begin position="1"/>
        <end position="30"/>
    </location>
</feature>
<dbReference type="AlphaFoldDB" id="A0A427ADT7"/>
<reference evidence="2 3" key="1">
    <citation type="journal article" date="2014" name="Agronomy (Basel)">
        <title>A Draft Genome Sequence for Ensete ventricosum, the Drought-Tolerant Tree Against Hunger.</title>
        <authorList>
            <person name="Harrison J."/>
            <person name="Moore K.A."/>
            <person name="Paszkiewicz K."/>
            <person name="Jones T."/>
            <person name="Grant M."/>
            <person name="Ambacheew D."/>
            <person name="Muzemil S."/>
            <person name="Studholme D.J."/>
        </authorList>
    </citation>
    <scope>NUCLEOTIDE SEQUENCE [LARGE SCALE GENOMIC DNA]</scope>
</reference>
<comment type="caution">
    <text evidence="2">The sequence shown here is derived from an EMBL/GenBank/DDBJ whole genome shotgun (WGS) entry which is preliminary data.</text>
</comment>
<accession>A0A427ADT7</accession>
<evidence type="ECO:0000313" key="2">
    <source>
        <dbReference type="EMBL" id="RRT74408.1"/>
    </source>
</evidence>
<gene>
    <name evidence="2" type="ORF">B296_00001423</name>
</gene>
<organism evidence="2 3">
    <name type="scientific">Ensete ventricosum</name>
    <name type="common">Abyssinian banana</name>
    <name type="synonym">Musa ensete</name>
    <dbReference type="NCBI Taxonomy" id="4639"/>
    <lineage>
        <taxon>Eukaryota</taxon>
        <taxon>Viridiplantae</taxon>
        <taxon>Streptophyta</taxon>
        <taxon>Embryophyta</taxon>
        <taxon>Tracheophyta</taxon>
        <taxon>Spermatophyta</taxon>
        <taxon>Magnoliopsida</taxon>
        <taxon>Liliopsida</taxon>
        <taxon>Zingiberales</taxon>
        <taxon>Musaceae</taxon>
        <taxon>Ensete</taxon>
    </lineage>
</organism>
<proteinExistence type="predicted"/>
<dbReference type="GO" id="GO:0004497">
    <property type="term" value="F:monooxygenase activity"/>
    <property type="evidence" value="ECO:0007669"/>
    <property type="project" value="TreeGrafter"/>
</dbReference>
<evidence type="ECO:0000313" key="3">
    <source>
        <dbReference type="Proteomes" id="UP000287651"/>
    </source>
</evidence>
<sequence length="110" mass="11770">MGHRPGQRRVEEPQHVPTVTVRPGRRHRGDRLSRELLRASAVQVGPAVLLGHTAGALCAGASDGATCFDWSLPAGTKPRDLDMGDVFGLTTPKAVRLMAVPTPRLTCPLQ</sequence>
<dbReference type="InterPro" id="IPR053062">
    <property type="entry name" value="CYP450_84A"/>
</dbReference>
<protein>
    <submittedName>
        <fullName evidence="2">Uncharacterized protein</fullName>
    </submittedName>
</protein>
<dbReference type="EMBL" id="AMZH03002782">
    <property type="protein sequence ID" value="RRT74408.1"/>
    <property type="molecule type" value="Genomic_DNA"/>
</dbReference>